<dbReference type="Gene3D" id="3.30.70.20">
    <property type="match status" value="1"/>
</dbReference>
<dbReference type="AlphaFoldDB" id="A0A9D1FHA8"/>
<dbReference type="EMBL" id="DVJQ01000021">
    <property type="protein sequence ID" value="HIS73856.1"/>
    <property type="molecule type" value="Genomic_DNA"/>
</dbReference>
<comment type="caution">
    <text evidence="5">The sequence shown here is derived from an EMBL/GenBank/DDBJ whole genome shotgun (WGS) entry which is preliminary data.</text>
</comment>
<reference evidence="5" key="1">
    <citation type="submission" date="2020-10" db="EMBL/GenBank/DDBJ databases">
        <authorList>
            <person name="Gilroy R."/>
        </authorList>
    </citation>
    <scope>NUCLEOTIDE SEQUENCE</scope>
    <source>
        <strain evidence="5">CHK152-2871</strain>
    </source>
</reference>
<dbReference type="Proteomes" id="UP000886865">
    <property type="component" value="Unassembled WGS sequence"/>
</dbReference>
<name>A0A9D1FHA8_9BACT</name>
<dbReference type="PROSITE" id="PS51379">
    <property type="entry name" value="4FE4S_FER_2"/>
    <property type="match status" value="2"/>
</dbReference>
<evidence type="ECO:0000313" key="6">
    <source>
        <dbReference type="Proteomes" id="UP000886865"/>
    </source>
</evidence>
<evidence type="ECO:0000256" key="1">
    <source>
        <dbReference type="ARBA" id="ARBA00022723"/>
    </source>
</evidence>
<dbReference type="Pfam" id="PF00037">
    <property type="entry name" value="Fer4"/>
    <property type="match status" value="1"/>
</dbReference>
<dbReference type="InterPro" id="IPR021039">
    <property type="entry name" value="Fe-S-bd_prot_LdpA_C"/>
</dbReference>
<evidence type="ECO:0000256" key="3">
    <source>
        <dbReference type="ARBA" id="ARBA00023014"/>
    </source>
</evidence>
<evidence type="ECO:0000256" key="2">
    <source>
        <dbReference type="ARBA" id="ARBA00023004"/>
    </source>
</evidence>
<gene>
    <name evidence="5" type="ORF">IAA86_02410</name>
</gene>
<accession>A0A9D1FHA8</accession>
<keyword evidence="3" id="KW-0411">Iron-sulfur</keyword>
<dbReference type="Pfam" id="PF12617">
    <property type="entry name" value="LdpA_C"/>
    <property type="match status" value="1"/>
</dbReference>
<evidence type="ECO:0000313" key="5">
    <source>
        <dbReference type="EMBL" id="HIS73856.1"/>
    </source>
</evidence>
<dbReference type="GO" id="GO:0051536">
    <property type="term" value="F:iron-sulfur cluster binding"/>
    <property type="evidence" value="ECO:0007669"/>
    <property type="project" value="UniProtKB-KW"/>
</dbReference>
<sequence>MFKLICGLGNLDIENIKALVKLYAKAGAWMFDVSPFALWALNEAIAEENLNPDNFKYCVSIPLDGDVHGKKAKILSNKCKKCSKCAKKCPQGAISNFIVDEKKCIGCGICKKVCSCSAVKMYDKTDYFDKLNEILKSDLKLDCVELHASVGDKKHILKKLKKISKKFKGDISLCISRKYFSLNQAIQLISEAKEIVSDNSAFYIQADGNSMNGANKELSSTIECVAFALALKESGVDENTIILSGGTNEYTKKLCDELSLKPLSIAFGTYARKNVRNLDDNAALEFAKKLVGALGRV</sequence>
<dbReference type="GO" id="GO:0046872">
    <property type="term" value="F:metal ion binding"/>
    <property type="evidence" value="ECO:0007669"/>
    <property type="project" value="UniProtKB-KW"/>
</dbReference>
<evidence type="ECO:0000259" key="4">
    <source>
        <dbReference type="PROSITE" id="PS51379"/>
    </source>
</evidence>
<keyword evidence="2" id="KW-0408">Iron</keyword>
<dbReference type="PROSITE" id="PS00198">
    <property type="entry name" value="4FE4S_FER_1"/>
    <property type="match status" value="1"/>
</dbReference>
<feature type="domain" description="4Fe-4S ferredoxin-type" evidence="4">
    <location>
        <begin position="70"/>
        <end position="94"/>
    </location>
</feature>
<protein>
    <submittedName>
        <fullName evidence="5">4Fe-4S binding protein</fullName>
    </submittedName>
</protein>
<proteinExistence type="predicted"/>
<dbReference type="SUPFAM" id="SSF54862">
    <property type="entry name" value="4Fe-4S ferredoxins"/>
    <property type="match status" value="1"/>
</dbReference>
<keyword evidence="1" id="KW-0479">Metal-binding</keyword>
<dbReference type="InterPro" id="IPR017896">
    <property type="entry name" value="4Fe4S_Fe-S-bd"/>
</dbReference>
<organism evidence="5 6">
    <name type="scientific">Candidatus Galligastranaerophilus intestinavium</name>
    <dbReference type="NCBI Taxonomy" id="2840836"/>
    <lineage>
        <taxon>Bacteria</taxon>
        <taxon>Candidatus Galligastranaerophilus</taxon>
    </lineage>
</organism>
<reference evidence="5" key="2">
    <citation type="journal article" date="2021" name="PeerJ">
        <title>Extensive microbial diversity within the chicken gut microbiome revealed by metagenomics and culture.</title>
        <authorList>
            <person name="Gilroy R."/>
            <person name="Ravi A."/>
            <person name="Getino M."/>
            <person name="Pursley I."/>
            <person name="Horton D.L."/>
            <person name="Alikhan N.F."/>
            <person name="Baker D."/>
            <person name="Gharbi K."/>
            <person name="Hall N."/>
            <person name="Watson M."/>
            <person name="Adriaenssens E.M."/>
            <person name="Foster-Nyarko E."/>
            <person name="Jarju S."/>
            <person name="Secka A."/>
            <person name="Antonio M."/>
            <person name="Oren A."/>
            <person name="Chaudhuri R.R."/>
            <person name="La Ragione R."/>
            <person name="Hildebrand F."/>
            <person name="Pallen M.J."/>
        </authorList>
    </citation>
    <scope>NUCLEOTIDE SEQUENCE</scope>
    <source>
        <strain evidence="5">CHK152-2871</strain>
    </source>
</reference>
<feature type="domain" description="4Fe-4S ferredoxin-type" evidence="4">
    <location>
        <begin position="95"/>
        <end position="124"/>
    </location>
</feature>
<dbReference type="InterPro" id="IPR017900">
    <property type="entry name" value="4Fe4S_Fe_S_CS"/>
</dbReference>